<evidence type="ECO:0000313" key="3">
    <source>
        <dbReference type="Proteomes" id="UP000807306"/>
    </source>
</evidence>
<sequence length="195" mass="21809">MILQLSTTTPWNTNYCTEEGQIIYKVTSGAPSIGPRLMKISRIVAPELGSSETLDDWAFRDVFKPLAEVAYNAILSSRIKYGEKDESVSKFFRQGDWGFYGRSKVFTGPDGKEYAWSLTARVPKLHVNGTNTPIAIFHRHRMGIIDDARPASLEIFAAGEHMVDLILVTFVYIEKLRRARERAAARNPWAGGGGL</sequence>
<evidence type="ECO:0000259" key="1">
    <source>
        <dbReference type="Pfam" id="PF20236"/>
    </source>
</evidence>
<keyword evidence="3" id="KW-1185">Reference proteome</keyword>
<comment type="caution">
    <text evidence="2">The sequence shown here is derived from an EMBL/GenBank/DDBJ whole genome shotgun (WGS) entry which is preliminary data.</text>
</comment>
<organism evidence="2 3">
    <name type="scientific">Crepidotus variabilis</name>
    <dbReference type="NCBI Taxonomy" id="179855"/>
    <lineage>
        <taxon>Eukaryota</taxon>
        <taxon>Fungi</taxon>
        <taxon>Dikarya</taxon>
        <taxon>Basidiomycota</taxon>
        <taxon>Agaricomycotina</taxon>
        <taxon>Agaricomycetes</taxon>
        <taxon>Agaricomycetidae</taxon>
        <taxon>Agaricales</taxon>
        <taxon>Agaricineae</taxon>
        <taxon>Crepidotaceae</taxon>
        <taxon>Crepidotus</taxon>
    </lineage>
</organism>
<accession>A0A9P6EG46</accession>
<feature type="domain" description="DUF6593" evidence="1">
    <location>
        <begin position="9"/>
        <end position="178"/>
    </location>
</feature>
<protein>
    <recommendedName>
        <fullName evidence="1">DUF6593 domain-containing protein</fullName>
    </recommendedName>
</protein>
<dbReference type="AlphaFoldDB" id="A0A9P6EG46"/>
<reference evidence="2" key="1">
    <citation type="submission" date="2020-11" db="EMBL/GenBank/DDBJ databases">
        <authorList>
            <consortium name="DOE Joint Genome Institute"/>
            <person name="Ahrendt S."/>
            <person name="Riley R."/>
            <person name="Andreopoulos W."/>
            <person name="Labutti K."/>
            <person name="Pangilinan J."/>
            <person name="Ruiz-Duenas F.J."/>
            <person name="Barrasa J.M."/>
            <person name="Sanchez-Garcia M."/>
            <person name="Camarero S."/>
            <person name="Miyauchi S."/>
            <person name="Serrano A."/>
            <person name="Linde D."/>
            <person name="Babiker R."/>
            <person name="Drula E."/>
            <person name="Ayuso-Fernandez I."/>
            <person name="Pacheco R."/>
            <person name="Padilla G."/>
            <person name="Ferreira P."/>
            <person name="Barriuso J."/>
            <person name="Kellner H."/>
            <person name="Castanera R."/>
            <person name="Alfaro M."/>
            <person name="Ramirez L."/>
            <person name="Pisabarro A.G."/>
            <person name="Kuo A."/>
            <person name="Tritt A."/>
            <person name="Lipzen A."/>
            <person name="He G."/>
            <person name="Yan M."/>
            <person name="Ng V."/>
            <person name="Cullen D."/>
            <person name="Martin F."/>
            <person name="Rosso M.-N."/>
            <person name="Henrissat B."/>
            <person name="Hibbett D."/>
            <person name="Martinez A.T."/>
            <person name="Grigoriev I.V."/>
        </authorList>
    </citation>
    <scope>NUCLEOTIDE SEQUENCE</scope>
    <source>
        <strain evidence="2">CBS 506.95</strain>
    </source>
</reference>
<gene>
    <name evidence="2" type="ORF">CPB83DRAFT_854776</name>
</gene>
<dbReference type="Proteomes" id="UP000807306">
    <property type="component" value="Unassembled WGS sequence"/>
</dbReference>
<proteinExistence type="predicted"/>
<dbReference type="OrthoDB" id="3360976at2759"/>
<name>A0A9P6EG46_9AGAR</name>
<evidence type="ECO:0000313" key="2">
    <source>
        <dbReference type="EMBL" id="KAF9528283.1"/>
    </source>
</evidence>
<dbReference type="InterPro" id="IPR046528">
    <property type="entry name" value="DUF6593"/>
</dbReference>
<dbReference type="EMBL" id="MU157854">
    <property type="protein sequence ID" value="KAF9528283.1"/>
    <property type="molecule type" value="Genomic_DNA"/>
</dbReference>
<dbReference type="Pfam" id="PF20236">
    <property type="entry name" value="DUF6593"/>
    <property type="match status" value="1"/>
</dbReference>